<feature type="signal peptide" evidence="1">
    <location>
        <begin position="1"/>
        <end position="18"/>
    </location>
</feature>
<dbReference type="EMBL" id="JAUJFL010000006">
    <property type="protein sequence ID" value="KAK2600939.1"/>
    <property type="molecule type" value="Genomic_DNA"/>
</dbReference>
<keyword evidence="3" id="KW-1185">Reference proteome</keyword>
<comment type="caution">
    <text evidence="2">The sequence shown here is derived from an EMBL/GenBank/DDBJ whole genome shotgun (WGS) entry which is preliminary data.</text>
</comment>
<name>A0AAD9VZB2_PHOAM</name>
<feature type="chain" id="PRO_5042260650" evidence="1">
    <location>
        <begin position="19"/>
        <end position="122"/>
    </location>
</feature>
<organism evidence="2 3">
    <name type="scientific">Phomopsis amygdali</name>
    <name type="common">Fusicoccum amygdali</name>
    <dbReference type="NCBI Taxonomy" id="1214568"/>
    <lineage>
        <taxon>Eukaryota</taxon>
        <taxon>Fungi</taxon>
        <taxon>Dikarya</taxon>
        <taxon>Ascomycota</taxon>
        <taxon>Pezizomycotina</taxon>
        <taxon>Sordariomycetes</taxon>
        <taxon>Sordariomycetidae</taxon>
        <taxon>Diaporthales</taxon>
        <taxon>Diaporthaceae</taxon>
        <taxon>Diaporthe</taxon>
    </lineage>
</organism>
<proteinExistence type="predicted"/>
<protein>
    <submittedName>
        <fullName evidence="2">Uncharacterized protein</fullName>
    </submittedName>
</protein>
<gene>
    <name evidence="2" type="ORF">N8I77_010434</name>
</gene>
<evidence type="ECO:0000256" key="1">
    <source>
        <dbReference type="SAM" id="SignalP"/>
    </source>
</evidence>
<evidence type="ECO:0000313" key="2">
    <source>
        <dbReference type="EMBL" id="KAK2600939.1"/>
    </source>
</evidence>
<evidence type="ECO:0000313" key="3">
    <source>
        <dbReference type="Proteomes" id="UP001265746"/>
    </source>
</evidence>
<dbReference type="Proteomes" id="UP001265746">
    <property type="component" value="Unassembled WGS sequence"/>
</dbReference>
<dbReference type="AlphaFoldDB" id="A0AAD9VZB2"/>
<sequence length="122" mass="13165">MKFFLITYALVAAMATMATKLVADSSNYALTIELSANATEILAANGLWAPNLTAFATGEYNIDGVDFTANSEKLNQSGLDVNDLVHIRIDDKSIAVTPDDHDCGRCDTCLKVCAVMLLGWFL</sequence>
<keyword evidence="1" id="KW-0732">Signal</keyword>
<reference evidence="2" key="1">
    <citation type="submission" date="2023-06" db="EMBL/GenBank/DDBJ databases">
        <authorList>
            <person name="Noh H."/>
        </authorList>
    </citation>
    <scope>NUCLEOTIDE SEQUENCE</scope>
    <source>
        <strain evidence="2">DUCC20226</strain>
    </source>
</reference>
<accession>A0AAD9VZB2</accession>